<dbReference type="EMBL" id="JAVIPQ010000009">
    <property type="protein sequence ID" value="MDQ9553948.1"/>
    <property type="molecule type" value="Genomic_DNA"/>
</dbReference>
<evidence type="ECO:0000313" key="3">
    <source>
        <dbReference type="Proteomes" id="UP001234811"/>
    </source>
</evidence>
<comment type="caution">
    <text evidence="2">The sequence shown here is derived from an EMBL/GenBank/DDBJ whole genome shotgun (WGS) entry which is preliminary data.</text>
</comment>
<reference evidence="2 3" key="1">
    <citation type="submission" date="2023-07" db="EMBL/GenBank/DDBJ databases">
        <title>Pathogens genome sequencing project 196.</title>
        <authorList>
            <person name="Cao X."/>
        </authorList>
    </citation>
    <scope>NUCLEOTIDE SEQUENCE [LARGE SCALE GENOMIC DNA]</scope>
    <source>
        <strain evidence="2 3">SM41</strain>
    </source>
</reference>
<dbReference type="RefSeq" id="WP_309150110.1">
    <property type="nucleotide sequence ID" value="NZ_JAVIOY010000004.1"/>
</dbReference>
<evidence type="ECO:0000256" key="1">
    <source>
        <dbReference type="SAM" id="MobiDB-lite"/>
    </source>
</evidence>
<accession>A0ABD5BBN1</accession>
<proteinExistence type="predicted"/>
<evidence type="ECO:0000313" key="2">
    <source>
        <dbReference type="EMBL" id="MDQ9553948.1"/>
    </source>
</evidence>
<protein>
    <submittedName>
        <fullName evidence="2">Uncharacterized protein</fullName>
    </submittedName>
</protein>
<name>A0ABD5BBN1_SERMA</name>
<dbReference type="AlphaFoldDB" id="A0ABD5BBN1"/>
<gene>
    <name evidence="2" type="ORF">RF091_00115</name>
</gene>
<dbReference type="Proteomes" id="UP001234811">
    <property type="component" value="Unassembled WGS sequence"/>
</dbReference>
<feature type="compositionally biased region" description="Polar residues" evidence="1">
    <location>
        <begin position="284"/>
        <end position="306"/>
    </location>
</feature>
<sequence>MSDVFSLVPEGQAWTDYNAKPANKDDYDPKYFAGSLTAIPQGAASGTVGLGQTVTSFGKQLISDPDVMSQFAPSYGAVKALFPDADQALNSSYDSAAAALTAAQKGVKPEANSQGTAAQVLYGLGQFVPAIGATIAAGPAAGGAVAFGSTFEPTRQDFVEKGVDADTANTLAAIQGTANAFGMALPAGVGGSLATRLLSGAGINTGFGMANRFAIGETLSDHGYKDLAQQYRAWDGQAMLVDGVLGLAFGGVHHWNASRADGEAVATNQIDDQSIPTDGVAVTPETQPVTRSESGPANLSDPSLSTPDAIKPSDVDAAHVMNEGLYYDIEASPVLHGTTESLNAHVAAMDEASRALMSGDPVNVSQQIRGLDGVTRPDAFSEVPEQNAAVRQVLDENGVDYSERPEPEAITPDIRQDSAFLRAGNEAEQISTDPETGAVISSNSYDLLAARDMALANPETKVLHPDTGKEMSLSEALADLDGQIATAQKESKVYSAAAACFLRNL</sequence>
<feature type="region of interest" description="Disordered" evidence="1">
    <location>
        <begin position="274"/>
        <end position="308"/>
    </location>
</feature>
<organism evidence="2 3">
    <name type="scientific">Serratia marcescens</name>
    <dbReference type="NCBI Taxonomy" id="615"/>
    <lineage>
        <taxon>Bacteria</taxon>
        <taxon>Pseudomonadati</taxon>
        <taxon>Pseudomonadota</taxon>
        <taxon>Gammaproteobacteria</taxon>
        <taxon>Enterobacterales</taxon>
        <taxon>Yersiniaceae</taxon>
        <taxon>Serratia</taxon>
    </lineage>
</organism>